<evidence type="ECO:0000256" key="2">
    <source>
        <dbReference type="SAM" id="Coils"/>
    </source>
</evidence>
<dbReference type="SMART" id="SM00422">
    <property type="entry name" value="HTH_MERR"/>
    <property type="match status" value="1"/>
</dbReference>
<dbReference type="InterPro" id="IPR009061">
    <property type="entry name" value="DNA-bd_dom_put_sf"/>
</dbReference>
<feature type="coiled-coil region" evidence="2">
    <location>
        <begin position="72"/>
        <end position="99"/>
    </location>
</feature>
<keyword evidence="5" id="KW-1185">Reference proteome</keyword>
<dbReference type="Proteomes" id="UP000093355">
    <property type="component" value="Unassembled WGS sequence"/>
</dbReference>
<comment type="caution">
    <text evidence="4">The sequence shown here is derived from an EMBL/GenBank/DDBJ whole genome shotgun (WGS) entry which is preliminary data.</text>
</comment>
<dbReference type="Gene3D" id="1.10.1660.10">
    <property type="match status" value="1"/>
</dbReference>
<dbReference type="PANTHER" id="PTHR30204">
    <property type="entry name" value="REDOX-CYCLING DRUG-SENSING TRANSCRIPTIONAL ACTIVATOR SOXR"/>
    <property type="match status" value="1"/>
</dbReference>
<dbReference type="PROSITE" id="PS50937">
    <property type="entry name" value="HTH_MERR_2"/>
    <property type="match status" value="1"/>
</dbReference>
<dbReference type="Pfam" id="PF13411">
    <property type="entry name" value="MerR_1"/>
    <property type="match status" value="1"/>
</dbReference>
<proteinExistence type="predicted"/>
<dbReference type="STRING" id="904291.A7J15_05875"/>
<protein>
    <recommendedName>
        <fullName evidence="3">HTH merR-type domain-containing protein</fullName>
    </recommendedName>
</protein>
<sequence>MLSDEPFYTIGQVAALLGVPAAQLRRLDALEIVQPDRSQGNQRRYSADEIERLREVLALGEEGVTLPGVRRILELRRRVDELEDRLARQSDELARARRSADAS</sequence>
<dbReference type="InterPro" id="IPR047057">
    <property type="entry name" value="MerR_fam"/>
</dbReference>
<reference evidence="4 5" key="1">
    <citation type="submission" date="2016-05" db="EMBL/GenBank/DDBJ databases">
        <authorList>
            <person name="Lavstsen T."/>
            <person name="Jespersen J.S."/>
        </authorList>
    </citation>
    <scope>NUCLEOTIDE SEQUENCE [LARGE SCALE GENOMIC DNA]</scope>
    <source>
        <strain evidence="4 5">YLB-01</strain>
    </source>
</reference>
<dbReference type="PANTHER" id="PTHR30204:SF58">
    <property type="entry name" value="HTH-TYPE TRANSCRIPTIONAL REGULATOR YFMP"/>
    <property type="match status" value="1"/>
</dbReference>
<dbReference type="GO" id="GO:0003677">
    <property type="term" value="F:DNA binding"/>
    <property type="evidence" value="ECO:0007669"/>
    <property type="project" value="UniProtKB-KW"/>
</dbReference>
<evidence type="ECO:0000313" key="4">
    <source>
        <dbReference type="EMBL" id="OCG74439.1"/>
    </source>
</evidence>
<gene>
    <name evidence="4" type="ORF">A7J15_05875</name>
</gene>
<dbReference type="SUPFAM" id="SSF46955">
    <property type="entry name" value="Putative DNA-binding domain"/>
    <property type="match status" value="1"/>
</dbReference>
<name>A0A1B9NCV5_9MICO</name>
<keyword evidence="2" id="KW-0175">Coiled coil</keyword>
<accession>A0A1B9NCV5</accession>
<evidence type="ECO:0000313" key="5">
    <source>
        <dbReference type="Proteomes" id="UP000093355"/>
    </source>
</evidence>
<dbReference type="EMBL" id="LXMD01000022">
    <property type="protein sequence ID" value="OCG74439.1"/>
    <property type="molecule type" value="Genomic_DNA"/>
</dbReference>
<evidence type="ECO:0000259" key="3">
    <source>
        <dbReference type="PROSITE" id="PS50937"/>
    </source>
</evidence>
<dbReference type="AlphaFoldDB" id="A0A1B9NCV5"/>
<evidence type="ECO:0000256" key="1">
    <source>
        <dbReference type="ARBA" id="ARBA00023125"/>
    </source>
</evidence>
<feature type="domain" description="HTH merR-type" evidence="3">
    <location>
        <begin position="7"/>
        <end position="75"/>
    </location>
</feature>
<dbReference type="GO" id="GO:0003700">
    <property type="term" value="F:DNA-binding transcription factor activity"/>
    <property type="evidence" value="ECO:0007669"/>
    <property type="project" value="InterPro"/>
</dbReference>
<organism evidence="4 5">
    <name type="scientific">Microbacterium sediminis</name>
    <dbReference type="NCBI Taxonomy" id="904291"/>
    <lineage>
        <taxon>Bacteria</taxon>
        <taxon>Bacillati</taxon>
        <taxon>Actinomycetota</taxon>
        <taxon>Actinomycetes</taxon>
        <taxon>Micrococcales</taxon>
        <taxon>Microbacteriaceae</taxon>
        <taxon>Microbacterium</taxon>
    </lineage>
</organism>
<dbReference type="InterPro" id="IPR000551">
    <property type="entry name" value="MerR-type_HTH_dom"/>
</dbReference>
<keyword evidence="1" id="KW-0238">DNA-binding</keyword>